<dbReference type="Gene3D" id="1.10.520.10">
    <property type="match status" value="1"/>
</dbReference>
<evidence type="ECO:0000256" key="2">
    <source>
        <dbReference type="ARBA" id="ARBA00022559"/>
    </source>
</evidence>
<dbReference type="InterPro" id="IPR001621">
    <property type="entry name" value="Ligninase"/>
</dbReference>
<keyword evidence="4 8" id="KW-0479">Metal-binding</keyword>
<dbReference type="PANTHER" id="PTHR31356:SF66">
    <property type="entry name" value="CATALASE-PEROXIDASE"/>
    <property type="match status" value="1"/>
</dbReference>
<protein>
    <recommendedName>
        <fullName evidence="8">Peroxidase</fullName>
        <ecNumber evidence="8">1.11.1.-</ecNumber>
    </recommendedName>
</protein>
<keyword evidence="7" id="KW-0325">Glycoprotein</keyword>
<evidence type="ECO:0000259" key="9">
    <source>
        <dbReference type="PROSITE" id="PS50873"/>
    </source>
</evidence>
<evidence type="ECO:0000256" key="1">
    <source>
        <dbReference type="ARBA" id="ARBA00006089"/>
    </source>
</evidence>
<evidence type="ECO:0000313" key="11">
    <source>
        <dbReference type="Proteomes" id="UP001521116"/>
    </source>
</evidence>
<dbReference type="PRINTS" id="PR00462">
    <property type="entry name" value="LIGNINASE"/>
</dbReference>
<dbReference type="SUPFAM" id="SSF48113">
    <property type="entry name" value="Heme-dependent peroxidases"/>
    <property type="match status" value="1"/>
</dbReference>
<dbReference type="Pfam" id="PF00141">
    <property type="entry name" value="peroxidase"/>
    <property type="match status" value="1"/>
</dbReference>
<evidence type="ECO:0000256" key="8">
    <source>
        <dbReference type="RuleBase" id="RU363051"/>
    </source>
</evidence>
<sequence length="312" mass="32279">MYFSKSSLFLLATSAGVQALSFSDVSSAASVLKREAADLGNSLVSLVKKQDSCPSAWTDVAAALKPMFLDGSVCSDDARAAIRLAFHDCFSGGCDGSIILAEEYNRPANNGLQAFAQKLAPLAGQYDVGTADLIQFAGAQAIATCPLGPRISVKVGRTDSSTPSEDGQLPSSQASASTLIAGFAAKGFSSTDLVALVGAHSTAKQFFDQPDKAGQSMDSTPGTWDTKFYRETTLGTAPVSLQSDKNLASDPATIAQWTAFNAQGAWAAAFVSAMNKMSVLGNDAGSLTDCTSVLSAATSKRDIKAAPIADRM</sequence>
<evidence type="ECO:0000313" key="10">
    <source>
        <dbReference type="EMBL" id="KAL1632797.1"/>
    </source>
</evidence>
<dbReference type="InterPro" id="IPR010255">
    <property type="entry name" value="Haem_peroxidase_sf"/>
</dbReference>
<dbReference type="PROSITE" id="PS50873">
    <property type="entry name" value="PEROXIDASE_4"/>
    <property type="match status" value="1"/>
</dbReference>
<dbReference type="EMBL" id="JAJVDC020000026">
    <property type="protein sequence ID" value="KAL1632797.1"/>
    <property type="molecule type" value="Genomic_DNA"/>
</dbReference>
<organism evidence="10 11">
    <name type="scientific">Neofusicoccum ribis</name>
    <dbReference type="NCBI Taxonomy" id="45134"/>
    <lineage>
        <taxon>Eukaryota</taxon>
        <taxon>Fungi</taxon>
        <taxon>Dikarya</taxon>
        <taxon>Ascomycota</taxon>
        <taxon>Pezizomycotina</taxon>
        <taxon>Dothideomycetes</taxon>
        <taxon>Dothideomycetes incertae sedis</taxon>
        <taxon>Botryosphaeriales</taxon>
        <taxon>Botryosphaeriaceae</taxon>
        <taxon>Neofusicoccum</taxon>
    </lineage>
</organism>
<gene>
    <name evidence="10" type="ORF">SLS56_003287</name>
</gene>
<keyword evidence="11" id="KW-1185">Reference proteome</keyword>
<dbReference type="PROSITE" id="PS00436">
    <property type="entry name" value="PEROXIDASE_2"/>
    <property type="match status" value="1"/>
</dbReference>
<name>A0ABR3T0H4_9PEZI</name>
<reference evidence="10 11" key="1">
    <citation type="submission" date="2024-02" db="EMBL/GenBank/DDBJ databases">
        <title>De novo assembly and annotation of 12 fungi associated with fruit tree decline syndrome in Ontario, Canada.</title>
        <authorList>
            <person name="Sulman M."/>
            <person name="Ellouze W."/>
            <person name="Ilyukhin E."/>
        </authorList>
    </citation>
    <scope>NUCLEOTIDE SEQUENCE [LARGE SCALE GENOMIC DNA]</scope>
    <source>
        <strain evidence="10 11">M1-105</strain>
    </source>
</reference>
<evidence type="ECO:0000256" key="3">
    <source>
        <dbReference type="ARBA" id="ARBA00022617"/>
    </source>
</evidence>
<feature type="domain" description="Plant heme peroxidase family profile" evidence="9">
    <location>
        <begin position="78"/>
        <end position="294"/>
    </location>
</feature>
<dbReference type="PANTHER" id="PTHR31356">
    <property type="entry name" value="THYLAKOID LUMENAL 29 KDA PROTEIN, CHLOROPLASTIC-RELATED"/>
    <property type="match status" value="1"/>
</dbReference>
<feature type="chain" id="PRO_5044962335" description="Peroxidase" evidence="8">
    <location>
        <begin position="20"/>
        <end position="312"/>
    </location>
</feature>
<evidence type="ECO:0000256" key="6">
    <source>
        <dbReference type="ARBA" id="ARBA00023004"/>
    </source>
</evidence>
<dbReference type="PRINTS" id="PR00458">
    <property type="entry name" value="PEROXIDASE"/>
</dbReference>
<keyword evidence="6" id="KW-0408">Iron</keyword>
<proteinExistence type="inferred from homology"/>
<evidence type="ECO:0000256" key="5">
    <source>
        <dbReference type="ARBA" id="ARBA00023002"/>
    </source>
</evidence>
<comment type="cofactor">
    <cofactor evidence="8">
        <name>Ca(2+)</name>
        <dbReference type="ChEBI" id="CHEBI:29108"/>
    </cofactor>
    <text evidence="8">Binds 2 calcium ions per subunit.</text>
</comment>
<comment type="caution">
    <text evidence="10">The sequence shown here is derived from an EMBL/GenBank/DDBJ whole genome shotgun (WGS) entry which is preliminary data.</text>
</comment>
<accession>A0ABR3T0H4</accession>
<keyword evidence="2 8" id="KW-0575">Peroxidase</keyword>
<dbReference type="EC" id="1.11.1.-" evidence="8"/>
<feature type="signal peptide" evidence="8">
    <location>
        <begin position="1"/>
        <end position="19"/>
    </location>
</feature>
<comment type="similarity">
    <text evidence="1 8">Belongs to the peroxidase family. Ligninase subfamily.</text>
</comment>
<keyword evidence="3" id="KW-0349">Heme</keyword>
<dbReference type="Proteomes" id="UP001521116">
    <property type="component" value="Unassembled WGS sequence"/>
</dbReference>
<dbReference type="InterPro" id="IPR019794">
    <property type="entry name" value="Peroxidases_AS"/>
</dbReference>
<keyword evidence="8" id="KW-0106">Calcium</keyword>
<keyword evidence="8" id="KW-0732">Signal</keyword>
<dbReference type="Gene3D" id="1.10.420.10">
    <property type="entry name" value="Peroxidase, domain 2"/>
    <property type="match status" value="1"/>
</dbReference>
<dbReference type="InterPro" id="IPR044831">
    <property type="entry name" value="Ccp1-like"/>
</dbReference>
<keyword evidence="5 8" id="KW-0560">Oxidoreductase</keyword>
<evidence type="ECO:0000256" key="7">
    <source>
        <dbReference type="ARBA" id="ARBA00023180"/>
    </source>
</evidence>
<dbReference type="InterPro" id="IPR002016">
    <property type="entry name" value="Haem_peroxidase"/>
</dbReference>
<evidence type="ECO:0000256" key="4">
    <source>
        <dbReference type="ARBA" id="ARBA00022723"/>
    </source>
</evidence>